<dbReference type="InterPro" id="IPR008948">
    <property type="entry name" value="L-Aspartase-like"/>
</dbReference>
<comment type="similarity">
    <text evidence="1">Belongs to the class-II fumarase/aspartase family.</text>
</comment>
<protein>
    <recommendedName>
        <fullName evidence="2">3-carboxy-cis,cis-muconate cycloisomerase</fullName>
        <ecNumber evidence="2">5.5.1.2</ecNumber>
    </recommendedName>
</protein>
<evidence type="ECO:0000313" key="4">
    <source>
        <dbReference type="EMBL" id="MCI0126961.1"/>
    </source>
</evidence>
<accession>A0AA41QLA8</accession>
<dbReference type="PANTHER" id="PTHR43172:SF2">
    <property type="entry name" value="ADENYLOSUCCINATE LYASE C-TERMINAL DOMAIN-CONTAINING PROTEIN"/>
    <property type="match status" value="1"/>
</dbReference>
<organism evidence="4 5">
    <name type="scientific">Paradevosia shaoguanensis</name>
    <dbReference type="NCBI Taxonomy" id="1335043"/>
    <lineage>
        <taxon>Bacteria</taxon>
        <taxon>Pseudomonadati</taxon>
        <taxon>Pseudomonadota</taxon>
        <taxon>Alphaproteobacteria</taxon>
        <taxon>Hyphomicrobiales</taxon>
        <taxon>Devosiaceae</taxon>
        <taxon>Paradevosia</taxon>
    </lineage>
</organism>
<dbReference type="NCBIfam" id="NF004631">
    <property type="entry name" value="PRK05975.1"/>
    <property type="match status" value="1"/>
</dbReference>
<dbReference type="PRINTS" id="PR00145">
    <property type="entry name" value="ARGSUCLYASE"/>
</dbReference>
<dbReference type="NCBIfam" id="TIGR02426">
    <property type="entry name" value="protocat_pcaB"/>
    <property type="match status" value="1"/>
</dbReference>
<dbReference type="GO" id="GO:0016829">
    <property type="term" value="F:lyase activity"/>
    <property type="evidence" value="ECO:0007669"/>
    <property type="project" value="UniProtKB-ARBA"/>
</dbReference>
<dbReference type="InterPro" id="IPR000362">
    <property type="entry name" value="Fumarate_lyase_fam"/>
</dbReference>
<evidence type="ECO:0000259" key="3">
    <source>
        <dbReference type="Pfam" id="PF00206"/>
    </source>
</evidence>
<dbReference type="Proteomes" id="UP001156140">
    <property type="component" value="Unassembled WGS sequence"/>
</dbReference>
<dbReference type="InterPro" id="IPR012789">
    <property type="entry name" value="Protocat_PcaB-like"/>
</dbReference>
<name>A0AA41QLA8_9HYPH</name>
<evidence type="ECO:0000256" key="1">
    <source>
        <dbReference type="ARBA" id="ARBA00034772"/>
    </source>
</evidence>
<sequence>MPNRLLDALVGDAELAALFSDEAEISGILAFEKALAQAEADSGVISDAAASAIAAACDGFKPDYAALETGIARDGVVVPELVRQLREAVGSGHGKSVHFGATSQDAIDTSLVLRLAKAMTIIEDRLAALGRSLQDLTSRFGSLSRMGHTRMQQALPITVAAKIGNWAEPLQRQLRALEGMRRNLLVIQLGGAVGMREAFGDKADAVARRLAGHLDLGFATPWHTQRDLLVDFASVLSLITGATGKIGADVALLSQNEVEAITLAGGGGSSAMPHKSNPVKAEVLVTLARFNAGQVGTLHQALVHEYERSGSAWTLEWMVLPQMVIATGAALRLANELVGQITFDARA</sequence>
<dbReference type="GO" id="GO:0019619">
    <property type="term" value="P:3,4-dihydroxybenzoate catabolic process"/>
    <property type="evidence" value="ECO:0007669"/>
    <property type="project" value="InterPro"/>
</dbReference>
<dbReference type="PROSITE" id="PS00163">
    <property type="entry name" value="FUMARATE_LYASES"/>
    <property type="match status" value="1"/>
</dbReference>
<evidence type="ECO:0000313" key="5">
    <source>
        <dbReference type="Proteomes" id="UP001156140"/>
    </source>
</evidence>
<dbReference type="PANTHER" id="PTHR43172">
    <property type="entry name" value="ADENYLOSUCCINATE LYASE"/>
    <property type="match status" value="1"/>
</dbReference>
<dbReference type="GO" id="GO:0047472">
    <property type="term" value="F:3-carboxy-cis,cis-muconate cycloisomerase activity"/>
    <property type="evidence" value="ECO:0007669"/>
    <property type="project" value="UniProtKB-UniRule"/>
</dbReference>
<comment type="caution">
    <text evidence="4">The sequence shown here is derived from an EMBL/GenBank/DDBJ whole genome shotgun (WGS) entry which is preliminary data.</text>
</comment>
<dbReference type="RefSeq" id="WP_281735648.1">
    <property type="nucleotide sequence ID" value="NZ_JAKETQ010000001.1"/>
</dbReference>
<dbReference type="InterPro" id="IPR020557">
    <property type="entry name" value="Fumarate_lyase_CS"/>
</dbReference>
<feature type="domain" description="Fumarate lyase N-terminal" evidence="3">
    <location>
        <begin position="19"/>
        <end position="288"/>
    </location>
</feature>
<dbReference type="AlphaFoldDB" id="A0AA41QLA8"/>
<keyword evidence="4" id="KW-0413">Isomerase</keyword>
<dbReference type="Gene3D" id="1.20.200.10">
    <property type="entry name" value="Fumarase/aspartase (Central domain)"/>
    <property type="match status" value="1"/>
</dbReference>
<evidence type="ECO:0000256" key="2">
    <source>
        <dbReference type="NCBIfam" id="TIGR02426"/>
    </source>
</evidence>
<dbReference type="EC" id="5.5.1.2" evidence="2"/>
<dbReference type="SUPFAM" id="SSF48557">
    <property type="entry name" value="L-aspartase-like"/>
    <property type="match status" value="1"/>
</dbReference>
<proteinExistence type="inferred from homology"/>
<dbReference type="InterPro" id="IPR022761">
    <property type="entry name" value="Fumarate_lyase_N"/>
</dbReference>
<dbReference type="EMBL" id="JALAZD010000001">
    <property type="protein sequence ID" value="MCI0126961.1"/>
    <property type="molecule type" value="Genomic_DNA"/>
</dbReference>
<reference evidence="4" key="1">
    <citation type="submission" date="2022-03" db="EMBL/GenBank/DDBJ databases">
        <title>The complete genome sequence of a Methyloterrigena soli.</title>
        <authorList>
            <person name="Zi Z."/>
        </authorList>
    </citation>
    <scope>NUCLEOTIDE SEQUENCE</scope>
    <source>
        <strain evidence="4">M48</strain>
    </source>
</reference>
<keyword evidence="5" id="KW-1185">Reference proteome</keyword>
<dbReference type="Pfam" id="PF00206">
    <property type="entry name" value="Lyase_1"/>
    <property type="match status" value="1"/>
</dbReference>
<dbReference type="PRINTS" id="PR00149">
    <property type="entry name" value="FUMRATELYASE"/>
</dbReference>
<gene>
    <name evidence="4" type="ORF">ML536_08990</name>
</gene>